<protein>
    <submittedName>
        <fullName evidence="1">Uncharacterized protein</fullName>
    </submittedName>
</protein>
<sequence>MNFVKTGESTDILLPLTITQILIRTLFSMVFKLCCIKTLV</sequence>
<organism evidence="1 2">
    <name type="scientific">Pseudoalteromonas citrea</name>
    <dbReference type="NCBI Taxonomy" id="43655"/>
    <lineage>
        <taxon>Bacteria</taxon>
        <taxon>Pseudomonadati</taxon>
        <taxon>Pseudomonadota</taxon>
        <taxon>Gammaproteobacteria</taxon>
        <taxon>Alteromonadales</taxon>
        <taxon>Pseudoalteromonadaceae</taxon>
        <taxon>Pseudoalteromonas</taxon>
    </lineage>
</organism>
<reference evidence="1" key="1">
    <citation type="journal article" date="2012" name="J. Bacteriol.">
        <title>Genome sequences of type strains of seven species of the marine bacterium Pseudoalteromonas.</title>
        <authorList>
            <person name="Xie B.B."/>
            <person name="Shu Y.L."/>
            <person name="Qin Q.L."/>
            <person name="Rong J.C."/>
            <person name="Zhang X.Y."/>
            <person name="Chen X.L."/>
            <person name="Shi M."/>
            <person name="He H.L."/>
            <person name="Zhou B.C."/>
            <person name="Zhang Y.Z."/>
        </authorList>
    </citation>
    <scope>NUCLEOTIDE SEQUENCE</scope>
    <source>
        <strain evidence="1">DSM 8771</strain>
    </source>
</reference>
<accession>A0AAD4FSR6</accession>
<gene>
    <name evidence="1" type="ORF">PCIT_a0084</name>
</gene>
<comment type="caution">
    <text evidence="1">The sequence shown here is derived from an EMBL/GenBank/DDBJ whole genome shotgun (WGS) entry which is preliminary data.</text>
</comment>
<proteinExistence type="predicted"/>
<evidence type="ECO:0000313" key="1">
    <source>
        <dbReference type="EMBL" id="KAF7773767.1"/>
    </source>
</evidence>
<reference evidence="1" key="2">
    <citation type="submission" date="2015-03" db="EMBL/GenBank/DDBJ databases">
        <title>Genome sequence of Pseudoalteromonas citrea.</title>
        <authorList>
            <person name="Xie B.-B."/>
            <person name="Rong J.-C."/>
            <person name="Qin Q.-L."/>
            <person name="Zhang Y.-Z."/>
        </authorList>
    </citation>
    <scope>NUCLEOTIDE SEQUENCE</scope>
    <source>
        <strain evidence="1">DSM 8771</strain>
    </source>
</reference>
<name>A0AAD4FSR6_9GAMM</name>
<dbReference type="EMBL" id="AHBZ03000014">
    <property type="protein sequence ID" value="KAF7773767.1"/>
    <property type="molecule type" value="Genomic_DNA"/>
</dbReference>
<evidence type="ECO:0000313" key="2">
    <source>
        <dbReference type="Proteomes" id="UP000016487"/>
    </source>
</evidence>
<dbReference type="AlphaFoldDB" id="A0AAD4FSR6"/>
<dbReference type="Proteomes" id="UP000016487">
    <property type="component" value="Unassembled WGS sequence"/>
</dbReference>